<gene>
    <name evidence="4" type="ORF">EUB48_16235</name>
</gene>
<accession>A0A515DE23</accession>
<keyword evidence="5" id="KW-1185">Reference proteome</keyword>
<evidence type="ECO:0000256" key="1">
    <source>
        <dbReference type="ARBA" id="ARBA00006484"/>
    </source>
</evidence>
<dbReference type="GO" id="GO:0016616">
    <property type="term" value="F:oxidoreductase activity, acting on the CH-OH group of donors, NAD or NADP as acceptor"/>
    <property type="evidence" value="ECO:0007669"/>
    <property type="project" value="TreeGrafter"/>
</dbReference>
<reference evidence="4 5" key="1">
    <citation type="submission" date="2019-01" db="EMBL/GenBank/DDBJ databases">
        <title>Genomic insights into a novel species Rhodoferax sp.</title>
        <authorList>
            <person name="Jin L."/>
        </authorList>
    </citation>
    <scope>NUCLEOTIDE SEQUENCE [LARGE SCALE GENOMIC DNA]</scope>
    <source>
        <strain evidence="4 5">CHu59-6-5</strain>
    </source>
</reference>
<dbReference type="PRINTS" id="PR00081">
    <property type="entry name" value="GDHRDH"/>
</dbReference>
<proteinExistence type="inferred from homology"/>
<comment type="similarity">
    <text evidence="1 2">Belongs to the short-chain dehydrogenases/reductases (SDR) family.</text>
</comment>
<sequence>MRFGSIHKPPRWPRSEMRSFQVARQASQSTLIRNKRDCMGSLNGQVALVTGGGRGLGRSIARALAAEGAVVAIDDLYRDVAGVSAADSTAAEIEQAGGTALALHEDVTSAEGARAMVDAVVKRFDRLDILVNSAGNFLRAPLVKLTEQQWDSIISLHMKGHFLSCKMALPHMLKQNSGRILTVASRGAFFQVPASKRDQKDMRRPSGVAYASAKAGILGFTTTLAVELWDSGINVNCLLPSATTQLFPETKPRMVGGVPASESMDPDDVAPAAVFLCSPQAVDISGKIMYAAGGDVVFYGDQLDKRGSRMVRKHGRWTQAELAQVVPSLLGVSHG</sequence>
<dbReference type="SUPFAM" id="SSF51735">
    <property type="entry name" value="NAD(P)-binding Rossmann-fold domains"/>
    <property type="match status" value="1"/>
</dbReference>
<name>A0A515DE23_9BURK</name>
<dbReference type="AlphaFoldDB" id="A0A515DE23"/>
<dbReference type="Gene3D" id="3.40.50.720">
    <property type="entry name" value="NAD(P)-binding Rossmann-like Domain"/>
    <property type="match status" value="1"/>
</dbReference>
<feature type="region of interest" description="Disordered" evidence="3">
    <location>
        <begin position="1"/>
        <end position="20"/>
    </location>
</feature>
<dbReference type="PRINTS" id="PR00080">
    <property type="entry name" value="SDRFAMILY"/>
</dbReference>
<evidence type="ECO:0000256" key="2">
    <source>
        <dbReference type="RuleBase" id="RU000363"/>
    </source>
</evidence>
<dbReference type="Proteomes" id="UP000316798">
    <property type="component" value="Chromosome"/>
</dbReference>
<dbReference type="InterPro" id="IPR036291">
    <property type="entry name" value="NAD(P)-bd_dom_sf"/>
</dbReference>
<dbReference type="KEGG" id="rhf:EUB48_16235"/>
<evidence type="ECO:0000313" key="5">
    <source>
        <dbReference type="Proteomes" id="UP000316798"/>
    </source>
</evidence>
<organism evidence="4 5">
    <name type="scientific">Rhodoferax sediminis</name>
    <dbReference type="NCBI Taxonomy" id="2509614"/>
    <lineage>
        <taxon>Bacteria</taxon>
        <taxon>Pseudomonadati</taxon>
        <taxon>Pseudomonadota</taxon>
        <taxon>Betaproteobacteria</taxon>
        <taxon>Burkholderiales</taxon>
        <taxon>Comamonadaceae</taxon>
        <taxon>Rhodoferax</taxon>
    </lineage>
</organism>
<dbReference type="CDD" id="cd05233">
    <property type="entry name" value="SDR_c"/>
    <property type="match status" value="1"/>
</dbReference>
<dbReference type="FunFam" id="3.40.50.720:FF:000084">
    <property type="entry name" value="Short-chain dehydrogenase reductase"/>
    <property type="match status" value="1"/>
</dbReference>
<dbReference type="InterPro" id="IPR002347">
    <property type="entry name" value="SDR_fam"/>
</dbReference>
<dbReference type="OrthoDB" id="9804774at2"/>
<evidence type="ECO:0000256" key="3">
    <source>
        <dbReference type="SAM" id="MobiDB-lite"/>
    </source>
</evidence>
<dbReference type="Pfam" id="PF00106">
    <property type="entry name" value="adh_short"/>
    <property type="match status" value="1"/>
</dbReference>
<protein>
    <submittedName>
        <fullName evidence="4">SDR family oxidoreductase</fullName>
    </submittedName>
</protein>
<dbReference type="PANTHER" id="PTHR42760">
    <property type="entry name" value="SHORT-CHAIN DEHYDROGENASES/REDUCTASES FAMILY MEMBER"/>
    <property type="match status" value="1"/>
</dbReference>
<dbReference type="EMBL" id="CP035503">
    <property type="protein sequence ID" value="QDL38663.1"/>
    <property type="molecule type" value="Genomic_DNA"/>
</dbReference>
<evidence type="ECO:0000313" key="4">
    <source>
        <dbReference type="EMBL" id="QDL38663.1"/>
    </source>
</evidence>